<proteinExistence type="predicted"/>
<dbReference type="PANTHER" id="PTHR36223">
    <property type="entry name" value="BETA-LACTAMASE-TYPE TRANSPEPTIDASE FOLD DOMAIN CONTAINING PROTEIN"/>
    <property type="match status" value="1"/>
</dbReference>
<feature type="region of interest" description="Disordered" evidence="1">
    <location>
        <begin position="93"/>
        <end position="114"/>
    </location>
</feature>
<evidence type="ECO:0000313" key="3">
    <source>
        <dbReference type="EMBL" id="KAL1838548.1"/>
    </source>
</evidence>
<sequence length="284" mass="32026">MAIITFIPGLEVTIAVEGQALQEYDNPEHARPEFPAMTPDLFDLPDGHSKLGKAEASDLPTEVIQQQKELAKDYGTIRVEFFRMTTCGIEPSRSCGISSAPSRPSPTPFSAPDPMEEVSEKAFKKGRAVDCVTKMVEVDLPSKRPLPRLKVAPKPRRAPKPKQIRKPIEAPKLKGTFTDPRKRPFAVFEFRYRSKEGLMREAVIPRPTRVDQLQDLSSEELRKRLAQMMEVNERLAEQATRRNATDAMATVRGKRPAEDDGEIMAKYKARRLNNGRLEIDLTDD</sequence>
<feature type="domain" description="DUF7918" evidence="2">
    <location>
        <begin position="62"/>
        <end position="206"/>
    </location>
</feature>
<organism evidence="3 4">
    <name type="scientific">Humicola insolens</name>
    <name type="common">Soft-rot fungus</name>
    <dbReference type="NCBI Taxonomy" id="85995"/>
    <lineage>
        <taxon>Eukaryota</taxon>
        <taxon>Fungi</taxon>
        <taxon>Dikarya</taxon>
        <taxon>Ascomycota</taxon>
        <taxon>Pezizomycotina</taxon>
        <taxon>Sordariomycetes</taxon>
        <taxon>Sordariomycetidae</taxon>
        <taxon>Sordariales</taxon>
        <taxon>Chaetomiaceae</taxon>
        <taxon>Mycothermus</taxon>
    </lineage>
</organism>
<keyword evidence="4" id="KW-1185">Reference proteome</keyword>
<name>A0ABR3VBK3_HUMIN</name>
<evidence type="ECO:0000256" key="1">
    <source>
        <dbReference type="SAM" id="MobiDB-lite"/>
    </source>
</evidence>
<dbReference type="Proteomes" id="UP001583172">
    <property type="component" value="Unassembled WGS sequence"/>
</dbReference>
<dbReference type="EMBL" id="JAZGSY010000208">
    <property type="protein sequence ID" value="KAL1838548.1"/>
    <property type="molecule type" value="Genomic_DNA"/>
</dbReference>
<reference evidence="3 4" key="1">
    <citation type="journal article" date="2024" name="Commun. Biol.">
        <title>Comparative genomic analysis of thermophilic fungi reveals convergent evolutionary adaptations and gene losses.</title>
        <authorList>
            <person name="Steindorff A.S."/>
            <person name="Aguilar-Pontes M.V."/>
            <person name="Robinson A.J."/>
            <person name="Andreopoulos B."/>
            <person name="LaButti K."/>
            <person name="Kuo A."/>
            <person name="Mondo S."/>
            <person name="Riley R."/>
            <person name="Otillar R."/>
            <person name="Haridas S."/>
            <person name="Lipzen A."/>
            <person name="Grimwood J."/>
            <person name="Schmutz J."/>
            <person name="Clum A."/>
            <person name="Reid I.D."/>
            <person name="Moisan M.C."/>
            <person name="Butler G."/>
            <person name="Nguyen T.T.M."/>
            <person name="Dewar K."/>
            <person name="Conant G."/>
            <person name="Drula E."/>
            <person name="Henrissat B."/>
            <person name="Hansel C."/>
            <person name="Singer S."/>
            <person name="Hutchinson M.I."/>
            <person name="de Vries R.P."/>
            <person name="Natvig D.O."/>
            <person name="Powell A.J."/>
            <person name="Tsang A."/>
            <person name="Grigoriev I.V."/>
        </authorList>
    </citation>
    <scope>NUCLEOTIDE SEQUENCE [LARGE SCALE GENOMIC DNA]</scope>
    <source>
        <strain evidence="3 4">CBS 620.91</strain>
    </source>
</reference>
<gene>
    <name evidence="3" type="ORF">VTJ49DRAFT_2546</name>
</gene>
<evidence type="ECO:0000259" key="2">
    <source>
        <dbReference type="Pfam" id="PF25534"/>
    </source>
</evidence>
<comment type="caution">
    <text evidence="3">The sequence shown here is derived from an EMBL/GenBank/DDBJ whole genome shotgun (WGS) entry which is preliminary data.</text>
</comment>
<evidence type="ECO:0000313" key="4">
    <source>
        <dbReference type="Proteomes" id="UP001583172"/>
    </source>
</evidence>
<accession>A0ABR3VBK3</accession>
<dbReference type="InterPro" id="IPR057678">
    <property type="entry name" value="DUF7918"/>
</dbReference>
<dbReference type="Pfam" id="PF25534">
    <property type="entry name" value="DUF7918"/>
    <property type="match status" value="1"/>
</dbReference>
<protein>
    <recommendedName>
        <fullName evidence="2">DUF7918 domain-containing protein</fullName>
    </recommendedName>
</protein>
<dbReference type="PANTHER" id="PTHR36223:SF1">
    <property type="entry name" value="TRANSCRIPTION ELONGATION FACTOR EAF N-TERMINAL DOMAIN-CONTAINING PROTEIN"/>
    <property type="match status" value="1"/>
</dbReference>